<dbReference type="SUPFAM" id="SSF52402">
    <property type="entry name" value="Adenine nucleotide alpha hydrolases-like"/>
    <property type="match status" value="1"/>
</dbReference>
<dbReference type="InterPro" id="IPR006016">
    <property type="entry name" value="UspA"/>
</dbReference>
<reference evidence="4" key="1">
    <citation type="journal article" date="2019" name="Int. J. Syst. Evol. Microbiol.">
        <title>The Global Catalogue of Microorganisms (GCM) 10K type strain sequencing project: providing services to taxonomists for standard genome sequencing and annotation.</title>
        <authorList>
            <consortium name="The Broad Institute Genomics Platform"/>
            <consortium name="The Broad Institute Genome Sequencing Center for Infectious Disease"/>
            <person name="Wu L."/>
            <person name="Ma J."/>
        </authorList>
    </citation>
    <scope>NUCLEOTIDE SEQUENCE [LARGE SCALE GENOMIC DNA]</scope>
    <source>
        <strain evidence="4">NBRC 106348</strain>
    </source>
</reference>
<gene>
    <name evidence="3" type="ORF">GCM10025864_02350</name>
</gene>
<evidence type="ECO:0000313" key="4">
    <source>
        <dbReference type="Proteomes" id="UP001157091"/>
    </source>
</evidence>
<dbReference type="Proteomes" id="UP001157091">
    <property type="component" value="Unassembled WGS sequence"/>
</dbReference>
<dbReference type="Gene3D" id="3.40.50.12370">
    <property type="match status" value="1"/>
</dbReference>
<evidence type="ECO:0000313" key="3">
    <source>
        <dbReference type="EMBL" id="GMA22476.1"/>
    </source>
</evidence>
<evidence type="ECO:0000256" key="1">
    <source>
        <dbReference type="SAM" id="MobiDB-lite"/>
    </source>
</evidence>
<feature type="region of interest" description="Disordered" evidence="1">
    <location>
        <begin position="95"/>
        <end position="117"/>
    </location>
</feature>
<dbReference type="Pfam" id="PF00582">
    <property type="entry name" value="Usp"/>
    <property type="match status" value="1"/>
</dbReference>
<evidence type="ECO:0000259" key="2">
    <source>
        <dbReference type="Pfam" id="PF00582"/>
    </source>
</evidence>
<protein>
    <recommendedName>
        <fullName evidence="2">UspA domain-containing protein</fullName>
    </recommendedName>
</protein>
<proteinExistence type="predicted"/>
<organism evidence="3 4">
    <name type="scientific">Luteimicrobium album</name>
    <dbReference type="NCBI Taxonomy" id="1054550"/>
    <lineage>
        <taxon>Bacteria</taxon>
        <taxon>Bacillati</taxon>
        <taxon>Actinomycetota</taxon>
        <taxon>Actinomycetes</taxon>
        <taxon>Micrococcales</taxon>
        <taxon>Luteimicrobium</taxon>
    </lineage>
</organism>
<accession>A0ABQ6HVJ9</accession>
<name>A0ABQ6HVJ9_9MICO</name>
<dbReference type="EMBL" id="BSUK01000001">
    <property type="protein sequence ID" value="GMA22476.1"/>
    <property type="molecule type" value="Genomic_DNA"/>
</dbReference>
<keyword evidence="4" id="KW-1185">Reference proteome</keyword>
<feature type="domain" description="UspA" evidence="2">
    <location>
        <begin position="5"/>
        <end position="66"/>
    </location>
</feature>
<comment type="caution">
    <text evidence="3">The sequence shown here is derived from an EMBL/GenBank/DDBJ whole genome shotgun (WGS) entry which is preliminary data.</text>
</comment>
<sequence length="159" mass="16501">MGRVTVLLAYNLTPQGDAALRVAVDEAQRRGTTLTLLTLSVPGADRSDGVDPEDELAHAREQLPAGLADAPVLRRDPDVLPAEAILDAVDQVSPRSSCWAPASGPTSGRSCSAPPRSACCSTRRSRCSSSRARASPGAQALTTSIVFAHGSSNRKAVPS</sequence>